<dbReference type="EMBL" id="MIJE01000022">
    <property type="protein sequence ID" value="OEF97035.1"/>
    <property type="molecule type" value="Genomic_DNA"/>
</dbReference>
<dbReference type="Proteomes" id="UP000094296">
    <property type="component" value="Unassembled WGS sequence"/>
</dbReference>
<keyword evidence="1" id="KW-1133">Transmembrane helix</keyword>
<evidence type="ECO:0000256" key="1">
    <source>
        <dbReference type="SAM" id="Phobius"/>
    </source>
</evidence>
<dbReference type="AlphaFoldDB" id="A0A1E5G229"/>
<dbReference type="RefSeq" id="WP_069643081.1">
    <property type="nucleotide sequence ID" value="NZ_MIJE01000022.1"/>
</dbReference>
<keyword evidence="1" id="KW-0812">Transmembrane</keyword>
<reference evidence="2 3" key="1">
    <citation type="submission" date="2016-09" db="EMBL/GenBank/DDBJ databases">
        <title>Draft genome sequence for the type strain of Desulfuribacillus alkaliarsenatis AHT28, an obligately anaerobic, sulfidogenic bacterium isolated from Russian soda lake sediments.</title>
        <authorList>
            <person name="Abin C.A."/>
            <person name="Hollibaugh J.T."/>
        </authorList>
    </citation>
    <scope>NUCLEOTIDE SEQUENCE [LARGE SCALE GENOMIC DNA]</scope>
    <source>
        <strain evidence="2 3">AHT28</strain>
    </source>
</reference>
<accession>A0A1E5G229</accession>
<comment type="caution">
    <text evidence="2">The sequence shown here is derived from an EMBL/GenBank/DDBJ whole genome shotgun (WGS) entry which is preliminary data.</text>
</comment>
<protein>
    <submittedName>
        <fullName evidence="2">Uncharacterized protein</fullName>
    </submittedName>
</protein>
<gene>
    <name evidence="2" type="ORF">BHF68_05400</name>
</gene>
<proteinExistence type="predicted"/>
<sequence>MGMVRTAGLILIAIGFLGFMSTSFFALTGTYINPAIYIVLGVLGVVVIFSSLIYERIQDERKDDDDDLSQY</sequence>
<keyword evidence="1" id="KW-0472">Membrane</keyword>
<evidence type="ECO:0000313" key="2">
    <source>
        <dbReference type="EMBL" id="OEF97035.1"/>
    </source>
</evidence>
<evidence type="ECO:0000313" key="3">
    <source>
        <dbReference type="Proteomes" id="UP000094296"/>
    </source>
</evidence>
<feature type="transmembrane region" description="Helical" evidence="1">
    <location>
        <begin position="36"/>
        <end position="54"/>
    </location>
</feature>
<organism evidence="2 3">
    <name type="scientific">Desulfuribacillus alkaliarsenatis</name>
    <dbReference type="NCBI Taxonomy" id="766136"/>
    <lineage>
        <taxon>Bacteria</taxon>
        <taxon>Bacillati</taxon>
        <taxon>Bacillota</taxon>
        <taxon>Desulfuribacillia</taxon>
        <taxon>Desulfuribacillales</taxon>
        <taxon>Desulfuribacillaceae</taxon>
        <taxon>Desulfuribacillus</taxon>
    </lineage>
</organism>
<dbReference type="STRING" id="766136.BHF68_05400"/>
<name>A0A1E5G229_9FIRM</name>
<keyword evidence="3" id="KW-1185">Reference proteome</keyword>